<dbReference type="InterPro" id="IPR024361">
    <property type="entry name" value="BACON"/>
</dbReference>
<name>A0A5J4QCT1_9ZZZZ</name>
<sequence length="501" mass="55076">MSMKSKLKYAFLLFSLLGIMACDKNDPVAEISIDRSDFTFGAAAGTHTIKVNGVTTVEVTPDVDRNNTWYTKEIKSNVITVNVTANLTSTKRKASFTISSGKSKSVPFSITQDGYVFDVSPGNTVLNFERQGGSESIEITNTAKVTYSVDIPEKDKEWLSHSISGSSLTLKAKENNMLSNRSSIVRLILGEREKVIELTITQKKAIFEVSNANIELDWKAGSKNTIKITNTTEIAYSVKIPETDKEWLSCNKEGNLLTFTAKKANDSMPLSSRTSTVNLTLGEDEKVISVTITQAINLEGNYILSYDNNYPDYKTEVIIGEDGNEVVLPVTYPYRRKVTLQASETNGTYVIKENLPEKVGSLVFTYKNDSLGIVLGQKVGEITRKSILGESIVDLKVLVTDTKEKGPSILPEDIESYNAPLTYENGVINFTFGVIPYRAWEGGPTYLFDAVSIYGGGALHTLKNIRLIRDTGEEIEEITEPESEGEGEGGGFTPYGNLGEQ</sequence>
<organism evidence="3">
    <name type="scientific">termite gut metagenome</name>
    <dbReference type="NCBI Taxonomy" id="433724"/>
    <lineage>
        <taxon>unclassified sequences</taxon>
        <taxon>metagenomes</taxon>
        <taxon>organismal metagenomes</taxon>
    </lineage>
</organism>
<accession>A0A5J4QCT1</accession>
<comment type="caution">
    <text evidence="3">The sequence shown here is derived from an EMBL/GenBank/DDBJ whole genome shotgun (WGS) entry which is preliminary data.</text>
</comment>
<feature type="region of interest" description="Disordered" evidence="1">
    <location>
        <begin position="477"/>
        <end position="501"/>
    </location>
</feature>
<feature type="compositionally biased region" description="Acidic residues" evidence="1">
    <location>
        <begin position="477"/>
        <end position="487"/>
    </location>
</feature>
<dbReference type="EMBL" id="SNRY01003859">
    <property type="protein sequence ID" value="KAA6319505.1"/>
    <property type="molecule type" value="Genomic_DNA"/>
</dbReference>
<evidence type="ECO:0000313" key="3">
    <source>
        <dbReference type="EMBL" id="KAA6319505.1"/>
    </source>
</evidence>
<dbReference type="InterPro" id="IPR013783">
    <property type="entry name" value="Ig-like_fold"/>
</dbReference>
<dbReference type="Pfam" id="PF13004">
    <property type="entry name" value="BACON"/>
    <property type="match status" value="1"/>
</dbReference>
<feature type="domain" description="BACON" evidence="2">
    <location>
        <begin position="66"/>
        <end position="113"/>
    </location>
</feature>
<reference evidence="3" key="1">
    <citation type="submission" date="2019-03" db="EMBL/GenBank/DDBJ databases">
        <title>Single cell metagenomics reveals metabolic interactions within the superorganism composed of flagellate Streblomastix strix and complex community of Bacteroidetes bacteria on its surface.</title>
        <authorList>
            <person name="Treitli S.C."/>
            <person name="Kolisko M."/>
            <person name="Husnik F."/>
            <person name="Keeling P."/>
            <person name="Hampl V."/>
        </authorList>
    </citation>
    <scope>NUCLEOTIDE SEQUENCE</scope>
    <source>
        <strain evidence="3">STM</strain>
    </source>
</reference>
<evidence type="ECO:0000256" key="1">
    <source>
        <dbReference type="SAM" id="MobiDB-lite"/>
    </source>
</evidence>
<proteinExistence type="predicted"/>
<dbReference type="AlphaFoldDB" id="A0A5J4QCT1"/>
<dbReference type="Gene3D" id="2.60.40.10">
    <property type="entry name" value="Immunoglobulins"/>
    <property type="match status" value="2"/>
</dbReference>
<protein>
    <recommendedName>
        <fullName evidence="2">BACON domain-containing protein</fullName>
    </recommendedName>
</protein>
<evidence type="ECO:0000259" key="2">
    <source>
        <dbReference type="Pfam" id="PF13004"/>
    </source>
</evidence>
<gene>
    <name evidence="3" type="ORF">EZS27_030610</name>
</gene>
<dbReference type="PROSITE" id="PS51257">
    <property type="entry name" value="PROKAR_LIPOPROTEIN"/>
    <property type="match status" value="1"/>
</dbReference>
<dbReference type="CDD" id="cd14948">
    <property type="entry name" value="BACON"/>
    <property type="match status" value="1"/>
</dbReference>